<keyword evidence="5" id="KW-0282">Flagellum</keyword>
<comment type="subcellular location">
    <subcellularLocation>
        <location evidence="1 4">Bacterial flagellum basal body</location>
    </subcellularLocation>
</comment>
<organism evidence="5 6">
    <name type="scientific">Breoghania corrubedonensis</name>
    <dbReference type="NCBI Taxonomy" id="665038"/>
    <lineage>
        <taxon>Bacteria</taxon>
        <taxon>Pseudomonadati</taxon>
        <taxon>Pseudomonadota</taxon>
        <taxon>Alphaproteobacteria</taxon>
        <taxon>Hyphomicrobiales</taxon>
        <taxon>Stappiaceae</taxon>
        <taxon>Breoghania</taxon>
    </lineage>
</organism>
<protein>
    <recommendedName>
        <fullName evidence="4">Flagellar hook-basal body complex protein FliE</fullName>
    </recommendedName>
</protein>
<evidence type="ECO:0000313" key="5">
    <source>
        <dbReference type="EMBL" id="PTW60147.1"/>
    </source>
</evidence>
<gene>
    <name evidence="4" type="primary">fliE</name>
    <name evidence="5" type="ORF">C8N35_105150</name>
</gene>
<evidence type="ECO:0000256" key="1">
    <source>
        <dbReference type="ARBA" id="ARBA00004117"/>
    </source>
</evidence>
<dbReference type="PANTHER" id="PTHR34653:SF1">
    <property type="entry name" value="FLAGELLAR HOOK-BASAL BODY COMPLEX PROTEIN FLIE"/>
    <property type="match status" value="1"/>
</dbReference>
<comment type="similarity">
    <text evidence="2 4">Belongs to the FliE family.</text>
</comment>
<dbReference type="EMBL" id="QAYG01000005">
    <property type="protein sequence ID" value="PTW60147.1"/>
    <property type="molecule type" value="Genomic_DNA"/>
</dbReference>
<comment type="caution">
    <text evidence="5">The sequence shown here is derived from an EMBL/GenBank/DDBJ whole genome shotgun (WGS) entry which is preliminary data.</text>
</comment>
<reference evidence="5 6" key="1">
    <citation type="submission" date="2018-04" db="EMBL/GenBank/DDBJ databases">
        <title>Genomic Encyclopedia of Archaeal and Bacterial Type Strains, Phase II (KMG-II): from individual species to whole genera.</title>
        <authorList>
            <person name="Goeker M."/>
        </authorList>
    </citation>
    <scope>NUCLEOTIDE SEQUENCE [LARGE SCALE GENOMIC DNA]</scope>
    <source>
        <strain evidence="5 6">DSM 23382</strain>
    </source>
</reference>
<dbReference type="GO" id="GO:0005198">
    <property type="term" value="F:structural molecule activity"/>
    <property type="evidence" value="ECO:0007669"/>
    <property type="project" value="InterPro"/>
</dbReference>
<dbReference type="Pfam" id="PF02049">
    <property type="entry name" value="FliE"/>
    <property type="match status" value="1"/>
</dbReference>
<evidence type="ECO:0000256" key="4">
    <source>
        <dbReference type="HAMAP-Rule" id="MF_00724"/>
    </source>
</evidence>
<dbReference type="AlphaFoldDB" id="A0A2T5V8R9"/>
<dbReference type="InterPro" id="IPR001624">
    <property type="entry name" value="FliE"/>
</dbReference>
<sequence length="111" mass="11336">MINAIDALRTVSDGASTSKVSQTVYGQPVGGAQSVQEASQVSFSDALANVSMEAVQTLKDGEAAAISGVSGKASAQQVVEAVMSAQTTLQTAIAIRDKVVSAYQEVSRMAI</sequence>
<accession>A0A2T5V8R9</accession>
<evidence type="ECO:0000256" key="2">
    <source>
        <dbReference type="ARBA" id="ARBA00009272"/>
    </source>
</evidence>
<dbReference type="RefSeq" id="WP_107990431.1">
    <property type="nucleotide sequence ID" value="NZ_QAYG01000005.1"/>
</dbReference>
<proteinExistence type="inferred from homology"/>
<evidence type="ECO:0000256" key="3">
    <source>
        <dbReference type="ARBA" id="ARBA00023143"/>
    </source>
</evidence>
<keyword evidence="3 4" id="KW-0975">Bacterial flagellum</keyword>
<dbReference type="PANTHER" id="PTHR34653">
    <property type="match status" value="1"/>
</dbReference>
<dbReference type="GO" id="GO:0071973">
    <property type="term" value="P:bacterial-type flagellum-dependent cell motility"/>
    <property type="evidence" value="ECO:0007669"/>
    <property type="project" value="InterPro"/>
</dbReference>
<evidence type="ECO:0000313" key="6">
    <source>
        <dbReference type="Proteomes" id="UP000244081"/>
    </source>
</evidence>
<dbReference type="Proteomes" id="UP000244081">
    <property type="component" value="Unassembled WGS sequence"/>
</dbReference>
<dbReference type="OrthoDB" id="9812413at2"/>
<dbReference type="GO" id="GO:0009425">
    <property type="term" value="C:bacterial-type flagellum basal body"/>
    <property type="evidence" value="ECO:0007669"/>
    <property type="project" value="UniProtKB-SubCell"/>
</dbReference>
<dbReference type="HAMAP" id="MF_00724">
    <property type="entry name" value="FliE"/>
    <property type="match status" value="1"/>
</dbReference>
<keyword evidence="5" id="KW-0969">Cilium</keyword>
<keyword evidence="5" id="KW-0966">Cell projection</keyword>
<keyword evidence="6" id="KW-1185">Reference proteome</keyword>
<dbReference type="GO" id="GO:0003774">
    <property type="term" value="F:cytoskeletal motor activity"/>
    <property type="evidence" value="ECO:0007669"/>
    <property type="project" value="InterPro"/>
</dbReference>
<name>A0A2T5V8R9_9HYPH</name>